<feature type="signal peptide" evidence="2">
    <location>
        <begin position="1"/>
        <end position="17"/>
    </location>
</feature>
<evidence type="ECO:0000313" key="4">
    <source>
        <dbReference type="Proteomes" id="UP000005239"/>
    </source>
</evidence>
<feature type="compositionally biased region" description="Polar residues" evidence="1">
    <location>
        <begin position="112"/>
        <end position="123"/>
    </location>
</feature>
<evidence type="ECO:0000256" key="1">
    <source>
        <dbReference type="SAM" id="MobiDB-lite"/>
    </source>
</evidence>
<dbReference type="AlphaFoldDB" id="A0A2A6BAR0"/>
<keyword evidence="4" id="KW-1185">Reference proteome</keyword>
<accession>A0A2A6BAR0</accession>
<reference evidence="4" key="1">
    <citation type="journal article" date="2008" name="Nat. Genet.">
        <title>The Pristionchus pacificus genome provides a unique perspective on nematode lifestyle and parasitism.</title>
        <authorList>
            <person name="Dieterich C."/>
            <person name="Clifton S.W."/>
            <person name="Schuster L.N."/>
            <person name="Chinwalla A."/>
            <person name="Delehaunty K."/>
            <person name="Dinkelacker I."/>
            <person name="Fulton L."/>
            <person name="Fulton R."/>
            <person name="Godfrey J."/>
            <person name="Minx P."/>
            <person name="Mitreva M."/>
            <person name="Roeseler W."/>
            <person name="Tian H."/>
            <person name="Witte H."/>
            <person name="Yang S.P."/>
            <person name="Wilson R.K."/>
            <person name="Sommer R.J."/>
        </authorList>
    </citation>
    <scope>NUCLEOTIDE SEQUENCE [LARGE SCALE GENOMIC DNA]</scope>
    <source>
        <strain evidence="4">PS312</strain>
    </source>
</reference>
<gene>
    <name evidence="3" type="primary">WBGene00275990</name>
</gene>
<name>A0A2A6BAR0_PRIPA</name>
<protein>
    <submittedName>
        <fullName evidence="3">Uncharacterized protein</fullName>
    </submittedName>
</protein>
<keyword evidence="2" id="KW-0732">Signal</keyword>
<dbReference type="EnsemblMetazoa" id="PPA37621.1">
    <property type="protein sequence ID" value="PPA37621.1"/>
    <property type="gene ID" value="WBGene00275990"/>
</dbReference>
<feature type="compositionally biased region" description="Basic residues" evidence="1">
    <location>
        <begin position="124"/>
        <end position="136"/>
    </location>
</feature>
<evidence type="ECO:0000313" key="3">
    <source>
        <dbReference type="EnsemblMetazoa" id="PPA37621.1"/>
    </source>
</evidence>
<proteinExistence type="predicted"/>
<reference evidence="3" key="2">
    <citation type="submission" date="2022-06" db="UniProtKB">
        <authorList>
            <consortium name="EnsemblMetazoa"/>
        </authorList>
    </citation>
    <scope>IDENTIFICATION</scope>
    <source>
        <strain evidence="3">PS312</strain>
    </source>
</reference>
<organism evidence="3 4">
    <name type="scientific">Pristionchus pacificus</name>
    <name type="common">Parasitic nematode worm</name>
    <dbReference type="NCBI Taxonomy" id="54126"/>
    <lineage>
        <taxon>Eukaryota</taxon>
        <taxon>Metazoa</taxon>
        <taxon>Ecdysozoa</taxon>
        <taxon>Nematoda</taxon>
        <taxon>Chromadorea</taxon>
        <taxon>Rhabditida</taxon>
        <taxon>Rhabditina</taxon>
        <taxon>Diplogasteromorpha</taxon>
        <taxon>Diplogasteroidea</taxon>
        <taxon>Neodiplogasteridae</taxon>
        <taxon>Pristionchus</taxon>
    </lineage>
</organism>
<feature type="region of interest" description="Disordered" evidence="1">
    <location>
        <begin position="110"/>
        <end position="145"/>
    </location>
</feature>
<sequence length="145" mass="16162">MLRNSYLLPVLFSVASAYFYFCPTDRGAVRQSFPYPFSACAAALNCDECQTSAYCRRLNGSDFFCSSRGCCEMDPYRETTDCATKECHSHAYCLQFIANSECVEGCCRPKGNATSTKHTSSPTRKLRRRAGLKHKPTSSNSTTKN</sequence>
<dbReference type="Proteomes" id="UP000005239">
    <property type="component" value="Unassembled WGS sequence"/>
</dbReference>
<accession>A0A8R1YVY7</accession>
<evidence type="ECO:0000256" key="2">
    <source>
        <dbReference type="SAM" id="SignalP"/>
    </source>
</evidence>
<feature type="chain" id="PRO_5044005670" evidence="2">
    <location>
        <begin position="18"/>
        <end position="145"/>
    </location>
</feature>